<dbReference type="SUPFAM" id="SSF52540">
    <property type="entry name" value="P-loop containing nucleoside triphosphate hydrolases"/>
    <property type="match status" value="3"/>
</dbReference>
<dbReference type="VEuPathDB" id="TriTrypDB:TCDM_04384"/>
<dbReference type="VEuPathDB" id="TriTrypDB:TcG_07015"/>
<feature type="domain" description="VWFA" evidence="3">
    <location>
        <begin position="2146"/>
        <end position="2328"/>
    </location>
</feature>
<evidence type="ECO:0000259" key="3">
    <source>
        <dbReference type="PROSITE" id="PS50234"/>
    </source>
</evidence>
<dbReference type="Gene3D" id="3.40.50.300">
    <property type="entry name" value="P-loop containing nucleotide triphosphate hydrolases"/>
    <property type="match status" value="3"/>
</dbReference>
<accession>A0A2V2VEF7</accession>
<name>A0A2V2VEF7_TRYCR</name>
<dbReference type="PROSITE" id="PS50234">
    <property type="entry name" value="VWFA"/>
    <property type="match status" value="1"/>
</dbReference>
<dbReference type="VEuPathDB" id="TriTrypDB:C3747_321g24"/>
<dbReference type="VEuPathDB" id="TriTrypDB:TcCLB.507807.10"/>
<dbReference type="EMBL" id="PRFA01000031">
    <property type="protein sequence ID" value="PWU93518.1"/>
    <property type="molecule type" value="Genomic_DNA"/>
</dbReference>
<keyword evidence="2" id="KW-0472">Membrane</keyword>
<feature type="compositionally biased region" description="Gly residues" evidence="1">
    <location>
        <begin position="2000"/>
        <end position="2014"/>
    </location>
</feature>
<feature type="compositionally biased region" description="Basic and acidic residues" evidence="1">
    <location>
        <begin position="616"/>
        <end position="632"/>
    </location>
</feature>
<protein>
    <recommendedName>
        <fullName evidence="3">VWFA domain-containing protein</fullName>
    </recommendedName>
</protein>
<dbReference type="GO" id="GO:0016887">
    <property type="term" value="F:ATP hydrolysis activity"/>
    <property type="evidence" value="ECO:0007669"/>
    <property type="project" value="InterPro"/>
</dbReference>
<evidence type="ECO:0000313" key="5">
    <source>
        <dbReference type="Proteomes" id="UP000246121"/>
    </source>
</evidence>
<sequence length="2335" mass="258362">MCVCVCAYYASLDKRGERVLRQNSELQTLYIYIYNFFFFFLFYLFFEFLVICLSSVCEKNVRRRRKGIKKKKKNCMLRYRAQPLFAMLTRYTEAKAKTPFFNTQLCAQGRRGSTDGLLLTIGDITVPVPENLSHPENVKWLLPGIVGCGADTDKPDNSDDNSTGNMVEKGFQLHGGNAFFQLNDSTTRGYLRWMCQKEQLRQDMCLVGEPGPAMRWLVQMYSYLVRREMQCVSLNRDTTESDLGQRREIRNGTLVYDDQCVVVAAREGQLLLLEGLEKVERNVLPVINNLLENREMHLENGMMLIHPERYDRLLQELLSAKKRRYEHGSSDIKNGEKMSSHDAMTHAAAHEELRRMGFIRVSEHFRVVGITVPVPPYDGNPLDPPLRSRFQCLYVNIPLPGLAATKNMTASASVRGGYATGAAESLLKLRTIIDEVNASTKDFIVGGTQAGNSGEPSNHHHNDNSSGIGGVASTVRGLQTIGSYELAVLSRQRQLFPDISLGEILPRAFPWMLYAQQTATSGIAHIEEAARCRREYERLLGACNIGFPLYECRHSSIDKDGDAIGNNHEDGVYAGEEDATSSRASVGILSTRGHARMSQTLRKKLAAQRRRSSRGGTEKSTEEPEVSRRPEDFNDVLSIENIHVAETNCGAVVGDACIASREKGGIYRLPICMGETAMHTANGETTNSFLVAARCPTPCNVFTTAHHHVLQSMLQLHIAGQHILLLGPTGCGKTTLLREFAQLIGYRMETMYLYADMTNKDLFQRRTTDSSTGDTTWENSALVEAALRGRIAVLDGIDKLPHGMLASLQHLLVDGNSSLYDGTILRSQREYEILKQKLMATDLEMQARRIFPVHPAFRVVATARSTSSAGSSGGGGKANQSRWRVTHEVTSLFGLVMMPATTQTILHAVLSRAASTELETWRNEMSSLTESDGGAMAERSLETIKRDVDRLLRLRDALERLQETEPKVPQLSLRQLLHLIRFRVRHPDDFTPGVESTLLLPLMNTLTAKQVRQAMHSCGFQGVSDREEKQKQEQRHHGTRKGTETVADLSEGRRGKRHDVLTEVSALKNTNAITECQGCGFMRVFAVHGRPVFCSSRVYSEEERAMVPYVPYFHSNPVHESIIAWLAKQYAVGNNILLIGNQGVGKNKVVDAFLARIGVPRQYIQLHRDTTVGTLTINPTVEGGRVIWSDSPLVKAVERGYCLVVDEIDKAPVEVVQVLKGLVEDHEMRLRDGRQIRGPRARVVAADSDPKVEANVIAMHPDFRIIVLANPPGFPFHGNDFYRECGDLFASYVMGNPDALSQLRVLKAYGPNLPDTLLVRLISAFQTLQKSFEEGHLTYPFSLRELIAVVKHMAAFPHDGIYDALNNVFNFDARNENTLHLVRQVMHLHLSPLVSAGGMRRLLPLRAGQSLPLHVSPQSLQVPATAPLKLSTMPSVSDATLLPVRFLTDADCDKPDIAQSVPTWCEQYKESEFAAVVPNVESEGFTEWLAAPDIPFLRSGDVVVGIAPVEADVDMGALITLAVLFLREEATNDTSNNNSTRIKRLLLAMVAPPSVASFGMVTMRRSHLSLGQIQFFDLTRFFPAADFSSSSSALAPSLHAFNAEPHSSFLVTATQAGWLNDAFGAPIPLVAVVDAQSGLVLLINTTAAAVQSCDVSPRQQGEEEECTRGAVLPVRIAPPSCEPSLCLCSLRPLSGIVAMTRPRSPELFVWMNGQRIVVTLPAASIDKLQFVTDNLAMVSLRVGETVSNCLLKMAVSADGQAKASLLHLPDGISGDIVGFAGNQATALPSDHALLQPLKLEELKGAVVVPGFSETNRGDVVYMTLDEYSPAKRMWSVRLFTDADAAAAVCTGSLRVSHPNHQLLATEWSSAEHRGRIVAVDFQQHMVRRFAPPPTASSSSSLSSSQAPGMPLFALNEGTGVALWYDNTAQRLLVADVVEERVQKRYRNWSTLLEGSVKQIGNVASTTRQPLSMTYSKPRAKPSGTLKHGKEDDEEHHGGNTYAGGTGGTDTAGLGGIVGPYRLDKGWPVHQVSPEEKQRVPPHIIEEAKRMGKAALEERLREIGMSAKEYEQYRALQERVQAPVALLRSVLSGLKAAEGERTWLRGQTDGIWDDSKIVEGIVGERNIYKRREESTETNLFQSKHKKRLLFVLDVSASMYRFEGMDHRLTKLLESTVMVMEAFAGFEEKIDYAMVGHNGDSACIELVSFGHSPANQKARMEVCQRMVAHAQYCWSGDNTVEAMRQSIDLVTAEKGDAYLVFVISDANLPRYGIQPSELSAIMRSHKEVLMFCIFIATLGEQASNLQAEMPPGHGFECLDTQALPHILKQIFFSVNLL</sequence>
<reference evidence="4 5" key="1">
    <citation type="journal article" date="2018" name="Microb. Genom.">
        <title>Expanding an expanded genome: long-read sequencing of Trypanosoma cruzi.</title>
        <authorList>
            <person name="Berna L."/>
            <person name="Rodriguez M."/>
            <person name="Chiribao M.L."/>
            <person name="Parodi-Talice A."/>
            <person name="Pita S."/>
            <person name="Rijo G."/>
            <person name="Alvarez-Valin F."/>
            <person name="Robello C."/>
        </authorList>
    </citation>
    <scope>NUCLEOTIDE SEQUENCE [LARGE SCALE GENOMIC DNA]</scope>
    <source>
        <strain evidence="4 5">Dm28c</strain>
    </source>
</reference>
<dbReference type="InterPro" id="IPR002035">
    <property type="entry name" value="VWF_A"/>
</dbReference>
<dbReference type="InterPro" id="IPR003593">
    <property type="entry name" value="AAA+_ATPase"/>
</dbReference>
<comment type="caution">
    <text evidence="4">The sequence shown here is derived from an EMBL/GenBank/DDBJ whole genome shotgun (WGS) entry which is preliminary data.</text>
</comment>
<dbReference type="PANTHER" id="PTHR21610:SF9">
    <property type="entry name" value="VON WILLEBRAND FACTOR A DOMAIN-CONTAINING PROTEIN 8"/>
    <property type="match status" value="1"/>
</dbReference>
<dbReference type="VEuPathDB" id="TriTrypDB:BCY84_10667"/>
<dbReference type="GO" id="GO:0005524">
    <property type="term" value="F:ATP binding"/>
    <property type="evidence" value="ECO:0007669"/>
    <property type="project" value="InterPro"/>
</dbReference>
<dbReference type="VEuPathDB" id="TriTrypDB:ECC02_000670"/>
<dbReference type="Proteomes" id="UP000246121">
    <property type="component" value="Unassembled WGS sequence"/>
</dbReference>
<feature type="compositionally biased region" description="Basic residues" evidence="1">
    <location>
        <begin position="601"/>
        <end position="613"/>
    </location>
</feature>
<dbReference type="SUPFAM" id="SSF53300">
    <property type="entry name" value="vWA-like"/>
    <property type="match status" value="1"/>
</dbReference>
<dbReference type="InterPro" id="IPR039891">
    <property type="entry name" value="VWA8"/>
</dbReference>
<dbReference type="GO" id="GO:0005737">
    <property type="term" value="C:cytoplasm"/>
    <property type="evidence" value="ECO:0007669"/>
    <property type="project" value="TreeGrafter"/>
</dbReference>
<dbReference type="PANTHER" id="PTHR21610">
    <property type="entry name" value="VON WILLEBRAND FACTOR A DOMAIN-CONTAINING PROTEIN 8"/>
    <property type="match status" value="1"/>
</dbReference>
<proteinExistence type="predicted"/>
<evidence type="ECO:0000256" key="2">
    <source>
        <dbReference type="SAM" id="Phobius"/>
    </source>
</evidence>
<keyword evidence="2" id="KW-1133">Transmembrane helix</keyword>
<feature type="region of interest" description="Disordered" evidence="1">
    <location>
        <begin position="1969"/>
        <end position="2014"/>
    </location>
</feature>
<dbReference type="VEuPathDB" id="TriTrypDB:C4B63_31g169"/>
<feature type="region of interest" description="Disordered" evidence="1">
    <location>
        <begin position="1022"/>
        <end position="1054"/>
    </location>
</feature>
<dbReference type="VEuPathDB" id="TriTrypDB:TcYC6_0065520"/>
<feature type="region of interest" description="Disordered" evidence="1">
    <location>
        <begin position="448"/>
        <end position="469"/>
    </location>
</feature>
<dbReference type="InterPro" id="IPR027417">
    <property type="entry name" value="P-loop_NTPase"/>
</dbReference>
<dbReference type="InterPro" id="IPR036465">
    <property type="entry name" value="vWFA_dom_sf"/>
</dbReference>
<feature type="compositionally biased region" description="Basic and acidic residues" evidence="1">
    <location>
        <begin position="1024"/>
        <end position="1036"/>
    </location>
</feature>
<dbReference type="VEuPathDB" id="TriTrypDB:TcCL_ESM00821"/>
<dbReference type="Pfam" id="PF07728">
    <property type="entry name" value="AAA_5"/>
    <property type="match status" value="3"/>
</dbReference>
<dbReference type="InterPro" id="IPR011704">
    <property type="entry name" value="ATPase_dyneun-rel_AAA"/>
</dbReference>
<dbReference type="SMART" id="SM00327">
    <property type="entry name" value="VWA"/>
    <property type="match status" value="1"/>
</dbReference>
<dbReference type="VEuPathDB" id="TriTrypDB:Tc_MARK_8969"/>
<feature type="transmembrane region" description="Helical" evidence="2">
    <location>
        <begin position="29"/>
        <end position="56"/>
    </location>
</feature>
<dbReference type="VEuPathDB" id="TriTrypDB:TcBrA4_0113310"/>
<evidence type="ECO:0000256" key="1">
    <source>
        <dbReference type="SAM" id="MobiDB-lite"/>
    </source>
</evidence>
<keyword evidence="2" id="KW-0812">Transmembrane</keyword>
<feature type="region of interest" description="Disordered" evidence="1">
    <location>
        <begin position="595"/>
        <end position="632"/>
    </location>
</feature>
<dbReference type="VEuPathDB" id="TriTrypDB:TCSYLVIO_010598"/>
<dbReference type="CDD" id="cd00009">
    <property type="entry name" value="AAA"/>
    <property type="match status" value="1"/>
</dbReference>
<feature type="compositionally biased region" description="Basic and acidic residues" evidence="1">
    <location>
        <begin position="1987"/>
        <end position="1997"/>
    </location>
</feature>
<dbReference type="VEuPathDB" id="TriTrypDB:TcCL_NonESM03649"/>
<evidence type="ECO:0000313" key="4">
    <source>
        <dbReference type="EMBL" id="PWU93518.1"/>
    </source>
</evidence>
<dbReference type="SMART" id="SM00382">
    <property type="entry name" value="AAA"/>
    <property type="match status" value="2"/>
</dbReference>
<gene>
    <name evidence="4" type="ORF">C4B63_31g169</name>
</gene>
<organism evidence="4 5">
    <name type="scientific">Trypanosoma cruzi</name>
    <dbReference type="NCBI Taxonomy" id="5693"/>
    <lineage>
        <taxon>Eukaryota</taxon>
        <taxon>Discoba</taxon>
        <taxon>Euglenozoa</taxon>
        <taxon>Kinetoplastea</taxon>
        <taxon>Metakinetoplastina</taxon>
        <taxon>Trypanosomatida</taxon>
        <taxon>Trypanosomatidae</taxon>
        <taxon>Trypanosoma</taxon>
        <taxon>Schizotrypanum</taxon>
    </lineage>
</organism>